<keyword evidence="3" id="KW-0732">Signal</keyword>
<dbReference type="EMBL" id="JPOX01000001">
    <property type="protein sequence ID" value="KFX53330.1"/>
    <property type="molecule type" value="Genomic_DNA"/>
</dbReference>
<dbReference type="PANTHER" id="PTHR46115">
    <property type="entry name" value="THIOREDOXIN-LIKE PROTEIN 1"/>
    <property type="match status" value="1"/>
</dbReference>
<dbReference type="CDD" id="cd02947">
    <property type="entry name" value="TRX_family"/>
    <property type="match status" value="1"/>
</dbReference>
<comment type="similarity">
    <text evidence="1">Belongs to the thioredoxin family.</text>
</comment>
<evidence type="ECO:0000256" key="1">
    <source>
        <dbReference type="ARBA" id="ARBA00008987"/>
    </source>
</evidence>
<evidence type="ECO:0000256" key="2">
    <source>
        <dbReference type="ARBA" id="ARBA00023157"/>
    </source>
</evidence>
<dbReference type="PROSITE" id="PS51352">
    <property type="entry name" value="THIOREDOXIN_2"/>
    <property type="match status" value="1"/>
</dbReference>
<protein>
    <submittedName>
        <fullName evidence="5">Thioredoxin</fullName>
    </submittedName>
</protein>
<dbReference type="PRINTS" id="PR00421">
    <property type="entry name" value="THIOREDOXIN"/>
</dbReference>
<dbReference type="Gene3D" id="3.40.30.10">
    <property type="entry name" value="Glutaredoxin"/>
    <property type="match status" value="1"/>
</dbReference>
<dbReference type="SUPFAM" id="SSF52833">
    <property type="entry name" value="Thioredoxin-like"/>
    <property type="match status" value="1"/>
</dbReference>
<dbReference type="eggNOG" id="KOG0907">
    <property type="taxonomic scope" value="Eukaryota"/>
</dbReference>
<keyword evidence="2" id="KW-1015">Disulfide bond</keyword>
<organism evidence="5">
    <name type="scientific">Talaromyces marneffei PM1</name>
    <dbReference type="NCBI Taxonomy" id="1077442"/>
    <lineage>
        <taxon>Eukaryota</taxon>
        <taxon>Fungi</taxon>
        <taxon>Dikarya</taxon>
        <taxon>Ascomycota</taxon>
        <taxon>Pezizomycotina</taxon>
        <taxon>Eurotiomycetes</taxon>
        <taxon>Eurotiomycetidae</taxon>
        <taxon>Eurotiales</taxon>
        <taxon>Trichocomaceae</taxon>
        <taxon>Talaromyces</taxon>
        <taxon>Talaromyces sect. Talaromyces</taxon>
    </lineage>
</organism>
<feature type="domain" description="Thioredoxin" evidence="4">
    <location>
        <begin position="25"/>
        <end position="137"/>
    </location>
</feature>
<evidence type="ECO:0000259" key="4">
    <source>
        <dbReference type="PROSITE" id="PS51352"/>
    </source>
</evidence>
<comment type="caution">
    <text evidence="5">The sequence shown here is derived from an EMBL/GenBank/DDBJ whole genome shotgun (WGS) entry which is preliminary data.</text>
</comment>
<dbReference type="AlphaFoldDB" id="A0A093VMA0"/>
<gene>
    <name evidence="5" type="ORF">GQ26_0011760</name>
</gene>
<evidence type="ECO:0000256" key="3">
    <source>
        <dbReference type="SAM" id="SignalP"/>
    </source>
</evidence>
<dbReference type="PROSITE" id="PS00194">
    <property type="entry name" value="THIOREDOXIN_1"/>
    <property type="match status" value="1"/>
</dbReference>
<sequence length="137" mass="15048">MEFSWPLLILIAYVVISVARARSSSSGPATPPHGTVINVESQQAFKELTASGPVVVDFFATWCVPCRVIAPKIGEFSKTYTNVRFLQVDVDKQQQITQDLGVTAMPTFILFNNGKQLPDRIQGANIRALENAIKQIA</sequence>
<feature type="chain" id="PRO_5001888352" evidence="3">
    <location>
        <begin position="22"/>
        <end position="137"/>
    </location>
</feature>
<dbReference type="Pfam" id="PF00085">
    <property type="entry name" value="Thioredoxin"/>
    <property type="match status" value="1"/>
</dbReference>
<dbReference type="InterPro" id="IPR017937">
    <property type="entry name" value="Thioredoxin_CS"/>
</dbReference>
<dbReference type="HOGENOM" id="CLU_090389_14_5_1"/>
<dbReference type="InterPro" id="IPR013766">
    <property type="entry name" value="Thioredoxin_domain"/>
</dbReference>
<dbReference type="FunFam" id="3.40.30.10:FF:000245">
    <property type="entry name" value="Thioredoxin"/>
    <property type="match status" value="1"/>
</dbReference>
<accession>A0A093VMA0</accession>
<feature type="signal peptide" evidence="3">
    <location>
        <begin position="1"/>
        <end position="21"/>
    </location>
</feature>
<reference evidence="5" key="1">
    <citation type="journal article" date="2014" name="PLoS Genet.">
        <title>Signature Gene Expression Reveals Novel Clues to the Molecular Mechanisms of Dimorphic Transition in Penicillium marneffei.</title>
        <authorList>
            <person name="Yang E."/>
            <person name="Wang G."/>
            <person name="Cai J."/>
            <person name="Woo P.C."/>
            <person name="Lau S.K."/>
            <person name="Yuen K.-Y."/>
            <person name="Chow W.-N."/>
            <person name="Lin X."/>
        </authorList>
    </citation>
    <scope>NUCLEOTIDE SEQUENCE [LARGE SCALE GENOMIC DNA]</scope>
    <source>
        <strain evidence="5">PM1</strain>
    </source>
</reference>
<proteinExistence type="inferred from homology"/>
<evidence type="ECO:0000313" key="5">
    <source>
        <dbReference type="EMBL" id="KFX53330.1"/>
    </source>
</evidence>
<dbReference type="InterPro" id="IPR036249">
    <property type="entry name" value="Thioredoxin-like_sf"/>
</dbReference>
<name>A0A093VMA0_TALMA</name>